<proteinExistence type="predicted"/>
<name>A0A133PS78_9FIRM</name>
<dbReference type="PATRIC" id="fig|54005.3.peg.191"/>
<comment type="caution">
    <text evidence="1">The sequence shown here is derived from an EMBL/GenBank/DDBJ whole genome shotgun (WGS) entry which is preliminary data.</text>
</comment>
<evidence type="ECO:0000313" key="2">
    <source>
        <dbReference type="Proteomes" id="UP000070174"/>
    </source>
</evidence>
<dbReference type="EMBL" id="LRQE01000004">
    <property type="protein sequence ID" value="KXA31665.1"/>
    <property type="molecule type" value="Genomic_DNA"/>
</dbReference>
<accession>A0A133PS78</accession>
<reference evidence="1 2" key="1">
    <citation type="submission" date="2016-01" db="EMBL/GenBank/DDBJ databases">
        <authorList>
            <person name="Oliw E.H."/>
        </authorList>
    </citation>
    <scope>NUCLEOTIDE SEQUENCE [LARGE SCALE GENOMIC DNA]</scope>
    <source>
        <strain evidence="1 2">CMW7756A</strain>
    </source>
</reference>
<dbReference type="RefSeq" id="WP_060799535.1">
    <property type="nucleotide sequence ID" value="NZ_KQ957086.1"/>
</dbReference>
<dbReference type="AlphaFoldDB" id="A0A133PS78"/>
<evidence type="ECO:0000313" key="1">
    <source>
        <dbReference type="EMBL" id="KXA31665.1"/>
    </source>
</evidence>
<sequence>MLNDLTLTIKEAAKILGKPEQTIRLGLQQGVLPFGAAILNEKQYSYIIFKKKLEDYVGSVESYLGG</sequence>
<evidence type="ECO:0008006" key="3">
    <source>
        <dbReference type="Google" id="ProtNLM"/>
    </source>
</evidence>
<gene>
    <name evidence="1" type="ORF">HMPREF3229_00193</name>
</gene>
<protein>
    <recommendedName>
        <fullName evidence="3">Helix-turn-helix domain-containing protein</fullName>
    </recommendedName>
</protein>
<dbReference type="Proteomes" id="UP000070174">
    <property type="component" value="Unassembled WGS sequence"/>
</dbReference>
<organism evidence="1">
    <name type="scientific">Peptoniphilus harei</name>
    <dbReference type="NCBI Taxonomy" id="54005"/>
    <lineage>
        <taxon>Bacteria</taxon>
        <taxon>Bacillati</taxon>
        <taxon>Bacillota</taxon>
        <taxon>Tissierellia</taxon>
        <taxon>Tissierellales</taxon>
        <taxon>Peptoniphilaceae</taxon>
        <taxon>Peptoniphilus</taxon>
    </lineage>
</organism>